<dbReference type="GO" id="GO:0008233">
    <property type="term" value="F:peptidase activity"/>
    <property type="evidence" value="ECO:0007669"/>
    <property type="project" value="UniProtKB-KW"/>
</dbReference>
<protein>
    <recommendedName>
        <fullName evidence="8">Abasic site processing protein</fullName>
        <ecNumber evidence="8">3.4.-.-</ecNumber>
    </recommendedName>
</protein>
<keyword evidence="2 8" id="KW-0645">Protease</keyword>
<evidence type="ECO:0000313" key="9">
    <source>
        <dbReference type="EMBL" id="MCP9198404.1"/>
    </source>
</evidence>
<evidence type="ECO:0000256" key="1">
    <source>
        <dbReference type="ARBA" id="ARBA00008136"/>
    </source>
</evidence>
<dbReference type="GO" id="GO:0106300">
    <property type="term" value="P:protein-DNA covalent cross-linking repair"/>
    <property type="evidence" value="ECO:0007669"/>
    <property type="project" value="InterPro"/>
</dbReference>
<evidence type="ECO:0000256" key="2">
    <source>
        <dbReference type="ARBA" id="ARBA00022670"/>
    </source>
</evidence>
<proteinExistence type="inferred from homology"/>
<dbReference type="PANTHER" id="PTHR13604">
    <property type="entry name" value="DC12-RELATED"/>
    <property type="match status" value="1"/>
</dbReference>
<dbReference type="Pfam" id="PF02586">
    <property type="entry name" value="SRAP"/>
    <property type="match status" value="1"/>
</dbReference>
<dbReference type="GO" id="GO:0003697">
    <property type="term" value="F:single-stranded DNA binding"/>
    <property type="evidence" value="ECO:0007669"/>
    <property type="project" value="InterPro"/>
</dbReference>
<keyword evidence="10" id="KW-1185">Reference proteome</keyword>
<dbReference type="GO" id="GO:0006508">
    <property type="term" value="P:proteolysis"/>
    <property type="evidence" value="ECO:0007669"/>
    <property type="project" value="UniProtKB-KW"/>
</dbReference>
<reference evidence="9" key="1">
    <citation type="submission" date="2022-07" db="EMBL/GenBank/DDBJ databases">
        <title>Gramela sediminis sp. nov., isolated from deep-sea sediment of the Indian Ocean.</title>
        <authorList>
            <person name="Shi H."/>
        </authorList>
    </citation>
    <scope>NUCLEOTIDE SEQUENCE</scope>
    <source>
        <strain evidence="9">GC03-9</strain>
    </source>
</reference>
<dbReference type="EC" id="3.4.-.-" evidence="8"/>
<keyword evidence="7" id="KW-0456">Lyase</keyword>
<dbReference type="PANTHER" id="PTHR13604:SF0">
    <property type="entry name" value="ABASIC SITE PROCESSING PROTEIN HMCES"/>
    <property type="match status" value="1"/>
</dbReference>
<dbReference type="Gene3D" id="3.90.1680.10">
    <property type="entry name" value="SOS response associated peptidase-like"/>
    <property type="match status" value="1"/>
</dbReference>
<evidence type="ECO:0000256" key="3">
    <source>
        <dbReference type="ARBA" id="ARBA00022763"/>
    </source>
</evidence>
<keyword evidence="3" id="KW-0227">DNA damage</keyword>
<evidence type="ECO:0000256" key="7">
    <source>
        <dbReference type="ARBA" id="ARBA00023239"/>
    </source>
</evidence>
<gene>
    <name evidence="9" type="ORF">MKO06_00680</name>
</gene>
<evidence type="ECO:0000256" key="6">
    <source>
        <dbReference type="ARBA" id="ARBA00023125"/>
    </source>
</evidence>
<comment type="similarity">
    <text evidence="1 8">Belongs to the SOS response-associated peptidase family.</text>
</comment>
<dbReference type="InterPro" id="IPR003738">
    <property type="entry name" value="SRAP"/>
</dbReference>
<keyword evidence="6" id="KW-0238">DNA-binding</keyword>
<dbReference type="SUPFAM" id="SSF143081">
    <property type="entry name" value="BB1717-like"/>
    <property type="match status" value="1"/>
</dbReference>
<name>A0A9X2KVP2_9FLAO</name>
<evidence type="ECO:0000313" key="10">
    <source>
        <dbReference type="Proteomes" id="UP001155280"/>
    </source>
</evidence>
<organism evidence="9 10">
    <name type="scientific">Christiangramia oceanisediminis</name>
    <dbReference type="NCBI Taxonomy" id="2920386"/>
    <lineage>
        <taxon>Bacteria</taxon>
        <taxon>Pseudomonadati</taxon>
        <taxon>Bacteroidota</taxon>
        <taxon>Flavobacteriia</taxon>
        <taxon>Flavobacteriales</taxon>
        <taxon>Flavobacteriaceae</taxon>
        <taxon>Christiangramia</taxon>
    </lineage>
</organism>
<keyword evidence="4 8" id="KW-0378">Hydrolase</keyword>
<comment type="caution">
    <text evidence="9">The sequence shown here is derived from an EMBL/GenBank/DDBJ whole genome shotgun (WGS) entry which is preliminary data.</text>
</comment>
<keyword evidence="5" id="KW-0190">Covalent protein-DNA linkage</keyword>
<evidence type="ECO:0000256" key="8">
    <source>
        <dbReference type="RuleBase" id="RU364100"/>
    </source>
</evidence>
<evidence type="ECO:0000256" key="5">
    <source>
        <dbReference type="ARBA" id="ARBA00023124"/>
    </source>
</evidence>
<evidence type="ECO:0000256" key="4">
    <source>
        <dbReference type="ARBA" id="ARBA00022801"/>
    </source>
</evidence>
<sequence>MCYQKSLYQSEINLTRYIKKPPIEPDILEPYHLNDGFAHNMVYIVPMDEPDHWYPASWGLVPSYSDAETFYKEGRYNTLNARDDKIFDSRLYSGPIREGRCLVFADGFFEPHHIGKQSQPYFCYLEKSKDYLDREIFTFAGICNKDRSGNYSVSLITVKANPLFEKVHNKAQRMPLVLDPGMENEWIAGTQPDPVIRDMMNSGFTSKQFLAHPVINYRLKRNRDLKETSKVVEPAEPLDPFMEL</sequence>
<dbReference type="RefSeq" id="WP_241550414.1">
    <property type="nucleotide sequence ID" value="NZ_JANCNS010000001.1"/>
</dbReference>
<accession>A0A9X2KVP2</accession>
<dbReference type="EMBL" id="JANCNS010000001">
    <property type="protein sequence ID" value="MCP9198404.1"/>
    <property type="molecule type" value="Genomic_DNA"/>
</dbReference>
<dbReference type="Proteomes" id="UP001155280">
    <property type="component" value="Unassembled WGS sequence"/>
</dbReference>
<dbReference type="InterPro" id="IPR036590">
    <property type="entry name" value="SRAP-like"/>
</dbReference>
<dbReference type="GO" id="GO:0016829">
    <property type="term" value="F:lyase activity"/>
    <property type="evidence" value="ECO:0007669"/>
    <property type="project" value="UniProtKB-KW"/>
</dbReference>
<dbReference type="AlphaFoldDB" id="A0A9X2KVP2"/>